<sequence length="84" mass="9512">DVCGRTFIYREGLRDHIKASRCPGKKGDSNSNKAPRTTKLLQSEISDLPFDAESKVFDQTHSQRTSNTGLKDIQDWLCILRNSD</sequence>
<name>A0A0B6Y758_9EUPU</name>
<protein>
    <submittedName>
        <fullName evidence="1">Uncharacterized protein</fullName>
    </submittedName>
</protein>
<proteinExistence type="predicted"/>
<feature type="non-terminal residue" evidence="1">
    <location>
        <position position="1"/>
    </location>
</feature>
<dbReference type="EMBL" id="HACG01004811">
    <property type="protein sequence ID" value="CEK51676.1"/>
    <property type="molecule type" value="Transcribed_RNA"/>
</dbReference>
<evidence type="ECO:0000313" key="1">
    <source>
        <dbReference type="EMBL" id="CEK51676.1"/>
    </source>
</evidence>
<reference evidence="1" key="1">
    <citation type="submission" date="2014-12" db="EMBL/GenBank/DDBJ databases">
        <title>Insight into the proteome of Arion vulgaris.</title>
        <authorList>
            <person name="Aradska J."/>
            <person name="Bulat T."/>
            <person name="Smidak R."/>
            <person name="Sarate P."/>
            <person name="Gangsoo J."/>
            <person name="Sialana F."/>
            <person name="Bilban M."/>
            <person name="Lubec G."/>
        </authorList>
    </citation>
    <scope>NUCLEOTIDE SEQUENCE</scope>
    <source>
        <tissue evidence="1">Skin</tissue>
    </source>
</reference>
<organism evidence="1">
    <name type="scientific">Arion vulgaris</name>
    <dbReference type="NCBI Taxonomy" id="1028688"/>
    <lineage>
        <taxon>Eukaryota</taxon>
        <taxon>Metazoa</taxon>
        <taxon>Spiralia</taxon>
        <taxon>Lophotrochozoa</taxon>
        <taxon>Mollusca</taxon>
        <taxon>Gastropoda</taxon>
        <taxon>Heterobranchia</taxon>
        <taxon>Euthyneura</taxon>
        <taxon>Panpulmonata</taxon>
        <taxon>Eupulmonata</taxon>
        <taxon>Stylommatophora</taxon>
        <taxon>Helicina</taxon>
        <taxon>Arionoidea</taxon>
        <taxon>Arionidae</taxon>
        <taxon>Arion</taxon>
    </lineage>
</organism>
<gene>
    <name evidence="1" type="primary">ORF14062</name>
</gene>
<dbReference type="AlphaFoldDB" id="A0A0B6Y758"/>
<feature type="non-terminal residue" evidence="1">
    <location>
        <position position="84"/>
    </location>
</feature>
<accession>A0A0B6Y758</accession>